<feature type="coiled-coil region" evidence="2">
    <location>
        <begin position="102"/>
        <end position="136"/>
    </location>
</feature>
<dbReference type="InterPro" id="IPR007157">
    <property type="entry name" value="PspA_VIPP1"/>
</dbReference>
<comment type="similarity">
    <text evidence="1">Belongs to the PspA/Vipp/IM30 family.</text>
</comment>
<dbReference type="Proteomes" id="UP001519287">
    <property type="component" value="Unassembled WGS sequence"/>
</dbReference>
<organism evidence="3 4">
    <name type="scientific">Paenibacillus eucommiae</name>
    <dbReference type="NCBI Taxonomy" id="1355755"/>
    <lineage>
        <taxon>Bacteria</taxon>
        <taxon>Bacillati</taxon>
        <taxon>Bacillota</taxon>
        <taxon>Bacilli</taxon>
        <taxon>Bacillales</taxon>
        <taxon>Paenibacillaceae</taxon>
        <taxon>Paenibacillus</taxon>
    </lineage>
</organism>
<dbReference type="EMBL" id="JAGGLB010000016">
    <property type="protein sequence ID" value="MBP1992957.1"/>
    <property type="molecule type" value="Genomic_DNA"/>
</dbReference>
<proteinExistence type="inferred from homology"/>
<evidence type="ECO:0000256" key="2">
    <source>
        <dbReference type="SAM" id="Coils"/>
    </source>
</evidence>
<keyword evidence="2" id="KW-0175">Coiled coil</keyword>
<evidence type="ECO:0000313" key="4">
    <source>
        <dbReference type="Proteomes" id="UP001519287"/>
    </source>
</evidence>
<keyword evidence="4" id="KW-1185">Reference proteome</keyword>
<evidence type="ECO:0000313" key="3">
    <source>
        <dbReference type="EMBL" id="MBP1992957.1"/>
    </source>
</evidence>
<comment type="caution">
    <text evidence="3">The sequence shown here is derived from an EMBL/GenBank/DDBJ whole genome shotgun (WGS) entry which is preliminary data.</text>
</comment>
<dbReference type="Pfam" id="PF04012">
    <property type="entry name" value="PspA_IM30"/>
    <property type="match status" value="1"/>
</dbReference>
<sequence length="215" mass="24844">MNSVLVRIRQLAEAAWQEVTERPVDPQREVDNFLDSQRKQLDEIQRLCELTLEQAVMLRQQFTDAEELAAKRGEQAMLAMRVGEEQLARLALQEKLLSEKAAEQYRAEYEQCQTRALKLAEDLQRLRASYADASEKREYYAAKLEAERLQKRVDRHGAAENTMRDLGAAGREIGRDVNEALRDAGRISRETLKEAGVVLQRELDEAFNKLRRDKK</sequence>
<reference evidence="3 4" key="1">
    <citation type="submission" date="2021-03" db="EMBL/GenBank/DDBJ databases">
        <title>Genomic Encyclopedia of Type Strains, Phase IV (KMG-IV): sequencing the most valuable type-strain genomes for metagenomic binning, comparative biology and taxonomic classification.</title>
        <authorList>
            <person name="Goeker M."/>
        </authorList>
    </citation>
    <scope>NUCLEOTIDE SEQUENCE [LARGE SCALE GENOMIC DNA]</scope>
    <source>
        <strain evidence="3 4">DSM 26048</strain>
    </source>
</reference>
<evidence type="ECO:0000256" key="1">
    <source>
        <dbReference type="ARBA" id="ARBA00043985"/>
    </source>
</evidence>
<protein>
    <submittedName>
        <fullName evidence="3">Phage shock protein A</fullName>
    </submittedName>
</protein>
<accession>A0ABS4IZD7</accession>
<name>A0ABS4IZD7_9BACL</name>
<gene>
    <name evidence="3" type="ORF">J2Z66_004574</name>
</gene>
<dbReference type="RefSeq" id="WP_209974422.1">
    <property type="nucleotide sequence ID" value="NZ_JAGGLB010000016.1"/>
</dbReference>